<keyword evidence="6 9" id="KW-0862">Zinc</keyword>
<keyword evidence="4 9" id="KW-0479">Metal-binding</keyword>
<proteinExistence type="inferred from homology"/>
<evidence type="ECO:0000256" key="11">
    <source>
        <dbReference type="RuleBase" id="RU003947"/>
    </source>
</evidence>
<feature type="binding site" evidence="9">
    <location>
        <position position="294"/>
    </location>
    <ligand>
        <name>Mg(2+)</name>
        <dbReference type="ChEBI" id="CHEBI:18420"/>
    </ligand>
</feature>
<feature type="compositionally biased region" description="Basic and acidic residues" evidence="12">
    <location>
        <begin position="26"/>
        <end position="50"/>
    </location>
</feature>
<dbReference type="InterPro" id="IPR001952">
    <property type="entry name" value="Alkaline_phosphatase"/>
</dbReference>
<evidence type="ECO:0000256" key="6">
    <source>
        <dbReference type="ARBA" id="ARBA00022833"/>
    </source>
</evidence>
<reference evidence="14 15" key="1">
    <citation type="journal article" date="2013" name="PLoS Genet.">
        <title>The genome and development-dependent transcriptomes of Pyronema confluens: a window into fungal evolution.</title>
        <authorList>
            <person name="Traeger S."/>
            <person name="Altegoer F."/>
            <person name="Freitag M."/>
            <person name="Gabaldon T."/>
            <person name="Kempken F."/>
            <person name="Kumar A."/>
            <person name="Marcet-Houben M."/>
            <person name="Poggeler S."/>
            <person name="Stajich J.E."/>
            <person name="Nowrousian M."/>
        </authorList>
    </citation>
    <scope>NUCLEOTIDE SEQUENCE [LARGE SCALE GENOMIC DNA]</scope>
    <source>
        <strain evidence="15">CBS 100304</strain>
        <tissue evidence="14">Vegetative mycelium</tissue>
    </source>
</reference>
<sequence length="520" mass="56773">MFNVKSLLVVALAGFSALAAAHPDNKNGKYGKDHKDNHNDHDDDKHESRGPRNFIMVVPDGFGPASETMARDYMHWKDNSTAVLPIDEMVIGMVRTKATDSYVTDSAASATAYSCGIKSYNGAIGVDDDYEPCGTVLEAAHLEGFKTGLVVTSRITHATPATFASHIYHRDLESEIALQEIGYAHPLGRTVDVMLGGGRCFFTPNTTEGSCRKDGVDALAIARDLGYTTFQDRATFDSELKLPYLGLFTNDHMSYEADRDPAIEPSLKEMAIKGLNDLYRATKDSKKGFFIMVEASRIDHAGHANDPVGHLHDILAYNEAMLAMREWIDEHSDSPTTLISTADHECGGLTVGKEISGPPGYWYDPSFFAGAKATSGPLSKQWAAYTGSDQKGYLKSEIFAKYGVAQPTEQELSEGIALKSSASKFSKFLTKALSSRLGVNWATGGHTASDVTLFGWGVNSKTFAGSRENNEVGHFIAKQLGLDLESVTKKLQSNETWQADWVKPKAGHQRSARDLHSHHH</sequence>
<evidence type="ECO:0000313" key="14">
    <source>
        <dbReference type="EMBL" id="CCX13884.1"/>
    </source>
</evidence>
<accession>U4LLE2</accession>
<feature type="binding site" evidence="9">
    <location>
        <position position="303"/>
    </location>
    <ligand>
        <name>Zn(2+)</name>
        <dbReference type="ChEBI" id="CHEBI:29105"/>
        <label>2</label>
    </ligand>
</feature>
<feature type="binding site" evidence="9">
    <location>
        <position position="157"/>
    </location>
    <ligand>
        <name>Mg(2+)</name>
        <dbReference type="ChEBI" id="CHEBI:18420"/>
    </ligand>
</feature>
<evidence type="ECO:0000256" key="5">
    <source>
        <dbReference type="ARBA" id="ARBA00022801"/>
    </source>
</evidence>
<dbReference type="PRINTS" id="PR00113">
    <property type="entry name" value="ALKPHPHTASE"/>
</dbReference>
<evidence type="ECO:0000256" key="12">
    <source>
        <dbReference type="SAM" id="MobiDB-lite"/>
    </source>
</evidence>
<organism evidence="14 15">
    <name type="scientific">Pyronema omphalodes (strain CBS 100304)</name>
    <name type="common">Pyronema confluens</name>
    <dbReference type="NCBI Taxonomy" id="1076935"/>
    <lineage>
        <taxon>Eukaryota</taxon>
        <taxon>Fungi</taxon>
        <taxon>Dikarya</taxon>
        <taxon>Ascomycota</taxon>
        <taxon>Pezizomycotina</taxon>
        <taxon>Pezizomycetes</taxon>
        <taxon>Pezizales</taxon>
        <taxon>Pyronemataceae</taxon>
        <taxon>Pyronema</taxon>
    </lineage>
</organism>
<dbReference type="SUPFAM" id="SSF53649">
    <property type="entry name" value="Alkaline phosphatase-like"/>
    <property type="match status" value="1"/>
</dbReference>
<comment type="cofactor">
    <cofactor evidence="9">
        <name>Mg(2+)</name>
        <dbReference type="ChEBI" id="CHEBI:18420"/>
    </cofactor>
    <text evidence="9">Binds 1 Mg(2+) ion.</text>
</comment>
<dbReference type="GO" id="GO:0000329">
    <property type="term" value="C:fungal-type vacuole membrane"/>
    <property type="evidence" value="ECO:0007669"/>
    <property type="project" value="TreeGrafter"/>
</dbReference>
<dbReference type="EMBL" id="HF935896">
    <property type="protein sequence ID" value="CCX13884.1"/>
    <property type="molecule type" value="Genomic_DNA"/>
</dbReference>
<gene>
    <name evidence="14" type="ORF">PCON_13477</name>
</gene>
<feature type="binding site" evidence="9">
    <location>
        <position position="60"/>
    </location>
    <ligand>
        <name>Zn(2+)</name>
        <dbReference type="ChEBI" id="CHEBI:29105"/>
        <label>2</label>
    </ligand>
</feature>
<evidence type="ECO:0000256" key="2">
    <source>
        <dbReference type="ARBA" id="ARBA00012647"/>
    </source>
</evidence>
<protein>
    <recommendedName>
        <fullName evidence="2 11">Alkaline phosphatase</fullName>
        <ecNumber evidence="2 11">3.1.3.1</ecNumber>
    </recommendedName>
</protein>
<evidence type="ECO:0000256" key="8">
    <source>
        <dbReference type="PIRSR" id="PIRSR601952-1"/>
    </source>
</evidence>
<feature type="binding site" evidence="9">
    <location>
        <position position="343"/>
    </location>
    <ligand>
        <name>Zn(2+)</name>
        <dbReference type="ChEBI" id="CHEBI:29105"/>
        <label>2</label>
    </ligand>
</feature>
<dbReference type="Proteomes" id="UP000018144">
    <property type="component" value="Unassembled WGS sequence"/>
</dbReference>
<feature type="binding site" evidence="9">
    <location>
        <position position="446"/>
    </location>
    <ligand>
        <name>Zn(2+)</name>
        <dbReference type="ChEBI" id="CHEBI:29105"/>
        <label>2</label>
    </ligand>
</feature>
<dbReference type="EC" id="3.1.3.1" evidence="2 11"/>
<keyword evidence="5 11" id="KW-0378">Hydrolase</keyword>
<keyword evidence="7 9" id="KW-0460">Magnesium</keyword>
<feature type="binding site" evidence="9">
    <location>
        <position position="299"/>
    </location>
    <ligand>
        <name>Zn(2+)</name>
        <dbReference type="ChEBI" id="CHEBI:29105"/>
        <label>2</label>
    </ligand>
</feature>
<dbReference type="STRING" id="1076935.U4LLE2"/>
<feature type="binding site" evidence="9">
    <location>
        <position position="159"/>
    </location>
    <ligand>
        <name>Mg(2+)</name>
        <dbReference type="ChEBI" id="CHEBI:18420"/>
    </ligand>
</feature>
<evidence type="ECO:0000256" key="7">
    <source>
        <dbReference type="ARBA" id="ARBA00022842"/>
    </source>
</evidence>
<feature type="signal peptide" evidence="13">
    <location>
        <begin position="1"/>
        <end position="21"/>
    </location>
</feature>
<dbReference type="PANTHER" id="PTHR11596:SF5">
    <property type="entry name" value="ALKALINE PHOSPHATASE"/>
    <property type="match status" value="1"/>
</dbReference>
<dbReference type="Pfam" id="PF00245">
    <property type="entry name" value="Alk_phosphatase"/>
    <property type="match status" value="1"/>
</dbReference>
<feature type="binding site" evidence="9">
    <location>
        <position position="60"/>
    </location>
    <ligand>
        <name>Mg(2+)</name>
        <dbReference type="ChEBI" id="CHEBI:18420"/>
    </ligand>
</feature>
<evidence type="ECO:0000256" key="13">
    <source>
        <dbReference type="SAM" id="SignalP"/>
    </source>
</evidence>
<dbReference type="CDD" id="cd16012">
    <property type="entry name" value="ALP"/>
    <property type="match status" value="1"/>
</dbReference>
<feature type="region of interest" description="Disordered" evidence="12">
    <location>
        <begin position="26"/>
        <end position="52"/>
    </location>
</feature>
<feature type="binding site" evidence="9">
    <location>
        <position position="344"/>
    </location>
    <ligand>
        <name>Mg(2+)</name>
        <dbReference type="ChEBI" id="CHEBI:18420"/>
    </ligand>
</feature>
<dbReference type="GO" id="GO:0046872">
    <property type="term" value="F:metal ion binding"/>
    <property type="evidence" value="ECO:0007669"/>
    <property type="project" value="UniProtKB-KW"/>
</dbReference>
<evidence type="ECO:0000256" key="9">
    <source>
        <dbReference type="PIRSR" id="PIRSR601952-2"/>
    </source>
</evidence>
<feature type="chain" id="PRO_5004652138" description="Alkaline phosphatase" evidence="13">
    <location>
        <begin position="22"/>
        <end position="520"/>
    </location>
</feature>
<dbReference type="PROSITE" id="PS00123">
    <property type="entry name" value="ALKALINE_PHOSPHATASE"/>
    <property type="match status" value="1"/>
</dbReference>
<evidence type="ECO:0000313" key="15">
    <source>
        <dbReference type="Proteomes" id="UP000018144"/>
    </source>
</evidence>
<comment type="cofactor">
    <cofactor evidence="9">
        <name>Zn(2+)</name>
        <dbReference type="ChEBI" id="CHEBI:29105"/>
    </cofactor>
    <text evidence="9">Binds 2 Zn(2+) ions.</text>
</comment>
<dbReference type="AlphaFoldDB" id="U4LLE2"/>
<evidence type="ECO:0000256" key="4">
    <source>
        <dbReference type="ARBA" id="ARBA00022723"/>
    </source>
</evidence>
<feature type="active site" description="Phosphoserine intermediate" evidence="8">
    <location>
        <position position="106"/>
    </location>
</feature>
<name>U4LLE2_PYROM</name>
<dbReference type="eggNOG" id="KOG4126">
    <property type="taxonomic scope" value="Eukaryota"/>
</dbReference>
<dbReference type="Gene3D" id="1.10.60.40">
    <property type="match status" value="1"/>
</dbReference>
<dbReference type="GO" id="GO:0004035">
    <property type="term" value="F:alkaline phosphatase activity"/>
    <property type="evidence" value="ECO:0007669"/>
    <property type="project" value="UniProtKB-EC"/>
</dbReference>
<evidence type="ECO:0000256" key="10">
    <source>
        <dbReference type="RuleBase" id="RU003946"/>
    </source>
</evidence>
<keyword evidence="3" id="KW-0597">Phosphoprotein</keyword>
<comment type="catalytic activity">
    <reaction evidence="11">
        <text>a phosphate monoester + H2O = an alcohol + phosphate</text>
        <dbReference type="Rhea" id="RHEA:15017"/>
        <dbReference type="ChEBI" id="CHEBI:15377"/>
        <dbReference type="ChEBI" id="CHEBI:30879"/>
        <dbReference type="ChEBI" id="CHEBI:43474"/>
        <dbReference type="ChEBI" id="CHEBI:67140"/>
        <dbReference type="EC" id="3.1.3.1"/>
    </reaction>
</comment>
<evidence type="ECO:0000256" key="3">
    <source>
        <dbReference type="ARBA" id="ARBA00022553"/>
    </source>
</evidence>
<dbReference type="PANTHER" id="PTHR11596">
    <property type="entry name" value="ALKALINE PHOSPHATASE"/>
    <property type="match status" value="1"/>
</dbReference>
<dbReference type="Gene3D" id="3.40.720.10">
    <property type="entry name" value="Alkaline Phosphatase, subunit A"/>
    <property type="match status" value="1"/>
</dbReference>
<keyword evidence="15" id="KW-1185">Reference proteome</keyword>
<keyword evidence="13" id="KW-0732">Signal</keyword>
<dbReference type="OrthoDB" id="7392499at2759"/>
<dbReference type="OMA" id="GDCQAMA"/>
<dbReference type="InterPro" id="IPR018299">
    <property type="entry name" value="Alkaline_phosphatase_AS"/>
</dbReference>
<dbReference type="SMART" id="SM00098">
    <property type="entry name" value="alkPPc"/>
    <property type="match status" value="1"/>
</dbReference>
<comment type="similarity">
    <text evidence="1 10">Belongs to the alkaline phosphatase family.</text>
</comment>
<dbReference type="InterPro" id="IPR017850">
    <property type="entry name" value="Alkaline_phosphatase_core_sf"/>
</dbReference>
<evidence type="ECO:0000256" key="1">
    <source>
        <dbReference type="ARBA" id="ARBA00005984"/>
    </source>
</evidence>